<dbReference type="GO" id="GO:0005730">
    <property type="term" value="C:nucleolus"/>
    <property type="evidence" value="ECO:0007669"/>
    <property type="project" value="TreeGrafter"/>
</dbReference>
<reference evidence="2" key="1">
    <citation type="submission" date="2018-10" db="EMBL/GenBank/DDBJ databases">
        <title>Transcriptome assembly of Aceria tosichella (Wheat curl mite) Type 2.</title>
        <authorList>
            <person name="Scully E.D."/>
            <person name="Geib S.M."/>
            <person name="Palmer N.A."/>
            <person name="Gupta A.K."/>
            <person name="Sarath G."/>
            <person name="Tatineni S."/>
        </authorList>
    </citation>
    <scope>NUCLEOTIDE SEQUENCE</scope>
    <source>
        <strain evidence="2">LincolnNE</strain>
    </source>
</reference>
<dbReference type="PROSITE" id="PS50833">
    <property type="entry name" value="BRIX"/>
    <property type="match status" value="1"/>
</dbReference>
<dbReference type="InterPro" id="IPR007109">
    <property type="entry name" value="Brix"/>
</dbReference>
<dbReference type="PANTHER" id="PTHR22734">
    <property type="entry name" value="U3 SMALL NUCLEOLAR RIBONUCLEOPROTEIN PROTEIN IMP4"/>
    <property type="match status" value="1"/>
</dbReference>
<protein>
    <submittedName>
        <fullName evidence="2">Ribosome production factor 1</fullName>
    </submittedName>
</protein>
<dbReference type="Gene3D" id="3.40.50.10480">
    <property type="entry name" value="Probable brix-domain ribosomal biogenesis protein"/>
    <property type="match status" value="1"/>
</dbReference>
<evidence type="ECO:0000313" key="2">
    <source>
        <dbReference type="EMBL" id="MDE45640.1"/>
    </source>
</evidence>
<feature type="domain" description="Brix" evidence="1">
    <location>
        <begin position="52"/>
        <end position="236"/>
    </location>
</feature>
<sequence>MDDKKKKQQPRTVENTRIMDETLVDPNDEEVKLDLKNDQLESHWDPNAERNPRVLITTSDNPHTRTIQLCRELKTILPKSEFRFRNRSAIKKIIKGCIERNYTDLIVINENRREPNGMLLVHLPDGPTARFRLSSVKLTDQIPHARRPPTFNRPELVLNHFETRLGQSIGRMFACLFPKLPKFKCQTVCTFHNQRDFIFFRYHHYDIDEKRGSVSLQECGPQMTLKLMSLQSGLFDPHGEYEWMLKRHEMQKSRKRFYV</sequence>
<dbReference type="SMART" id="SM00879">
    <property type="entry name" value="Brix"/>
    <property type="match status" value="1"/>
</dbReference>
<gene>
    <name evidence="2" type="primary">Rpf1</name>
    <name evidence="2" type="ORF">g.9423</name>
</gene>
<dbReference type="GO" id="GO:0030687">
    <property type="term" value="C:preribosome, large subunit precursor"/>
    <property type="evidence" value="ECO:0007669"/>
    <property type="project" value="TreeGrafter"/>
</dbReference>
<dbReference type="GO" id="GO:0000470">
    <property type="term" value="P:maturation of LSU-rRNA"/>
    <property type="evidence" value="ECO:0007669"/>
    <property type="project" value="TreeGrafter"/>
</dbReference>
<dbReference type="Pfam" id="PF04427">
    <property type="entry name" value="Brix"/>
    <property type="match status" value="1"/>
</dbReference>
<dbReference type="GO" id="GO:0042134">
    <property type="term" value="F:rRNA primary transcript binding"/>
    <property type="evidence" value="ECO:0007669"/>
    <property type="project" value="InterPro"/>
</dbReference>
<dbReference type="GO" id="GO:0000460">
    <property type="term" value="P:maturation of 5.8S rRNA"/>
    <property type="evidence" value="ECO:0007669"/>
    <property type="project" value="TreeGrafter"/>
</dbReference>
<dbReference type="EMBL" id="GGYP01000869">
    <property type="protein sequence ID" value="MDE45640.1"/>
    <property type="molecule type" value="Transcribed_RNA"/>
</dbReference>
<dbReference type="SUPFAM" id="SSF52954">
    <property type="entry name" value="Class II aaRS ABD-related"/>
    <property type="match status" value="1"/>
</dbReference>
<organism evidence="2">
    <name type="scientific">Aceria tosichella</name>
    <name type="common">wheat curl mite</name>
    <dbReference type="NCBI Taxonomy" id="561515"/>
    <lineage>
        <taxon>Eukaryota</taxon>
        <taxon>Metazoa</taxon>
        <taxon>Ecdysozoa</taxon>
        <taxon>Arthropoda</taxon>
        <taxon>Chelicerata</taxon>
        <taxon>Arachnida</taxon>
        <taxon>Acari</taxon>
        <taxon>Acariformes</taxon>
        <taxon>Trombidiformes</taxon>
        <taxon>Prostigmata</taxon>
        <taxon>Eupodina</taxon>
        <taxon>Eriophyoidea</taxon>
        <taxon>Eriophyidae</taxon>
        <taxon>Eriophyinae</taxon>
        <taxon>Aceriini</taxon>
        <taxon>Aceria</taxon>
    </lineage>
</organism>
<dbReference type="AlphaFoldDB" id="A0A6G1S6T4"/>
<evidence type="ECO:0000259" key="1">
    <source>
        <dbReference type="PROSITE" id="PS50833"/>
    </source>
</evidence>
<proteinExistence type="predicted"/>
<accession>A0A6G1S6T4</accession>
<dbReference type="InterPro" id="IPR044281">
    <property type="entry name" value="IMP4/RPF1"/>
</dbReference>
<dbReference type="PANTHER" id="PTHR22734:SF3">
    <property type="entry name" value="RIBOSOME PRODUCTION FACTOR 1"/>
    <property type="match status" value="1"/>
</dbReference>
<name>A0A6G1S6T4_9ACAR</name>